<dbReference type="GO" id="GO:0046464">
    <property type="term" value="P:acylglycerol catabolic process"/>
    <property type="evidence" value="ECO:0007669"/>
    <property type="project" value="TreeGrafter"/>
</dbReference>
<sequence length="293" mass="32473">MTHLPDPDLLRPRRRTVRNGDLELAVHERGNPKADTLVLVHGITDTHRIWDDVARMLADSFHVVTYDVRGHGRSAKPPRAQDYRLTDLTDDLYAVLDAVSPGRPAHAAGHGWGAFQLWAALGDPRANTRIASGTALCAPDLGRLALALRHPRLPDAPWWKLPGLGWLVLGRRLLGRPRVRARLVHGTPPLARTWATDLLAGARIVHANLLHHLRHPAETHTAVPVQLIVDRADALALPAAADHVRRGADRLWCYRLPADHWLPITEPLLVGEAIANFIDDLRADNAPIEYSPR</sequence>
<dbReference type="GeneID" id="80348069"/>
<proteinExistence type="predicted"/>
<dbReference type="InterPro" id="IPR050266">
    <property type="entry name" value="AB_hydrolase_sf"/>
</dbReference>
<name>A0A7G1KL50_9NOCA</name>
<evidence type="ECO:0000313" key="2">
    <source>
        <dbReference type="EMBL" id="BCK55770.1"/>
    </source>
</evidence>
<reference evidence="2 3" key="1">
    <citation type="submission" date="2020-08" db="EMBL/GenBank/DDBJ databases">
        <title>Genome Sequencing of Nocardia wallacei strain FMUON74 and assembly.</title>
        <authorList>
            <person name="Toyokawa M."/>
            <person name="Uesaka K."/>
        </authorList>
    </citation>
    <scope>NUCLEOTIDE SEQUENCE [LARGE SCALE GENOMIC DNA]</scope>
    <source>
        <strain evidence="2 3">FMUON74</strain>
    </source>
</reference>
<dbReference type="GO" id="GO:0016020">
    <property type="term" value="C:membrane"/>
    <property type="evidence" value="ECO:0007669"/>
    <property type="project" value="TreeGrafter"/>
</dbReference>
<dbReference type="Gene3D" id="3.40.50.1820">
    <property type="entry name" value="alpha/beta hydrolase"/>
    <property type="match status" value="1"/>
</dbReference>
<dbReference type="PANTHER" id="PTHR43798:SF33">
    <property type="entry name" value="HYDROLASE, PUTATIVE (AFU_ORTHOLOGUE AFUA_2G14860)-RELATED"/>
    <property type="match status" value="1"/>
</dbReference>
<dbReference type="RefSeq" id="WP_187682962.1">
    <property type="nucleotide sequence ID" value="NZ_AP023396.1"/>
</dbReference>
<dbReference type="Pfam" id="PF00561">
    <property type="entry name" value="Abhydrolase_1"/>
    <property type="match status" value="1"/>
</dbReference>
<dbReference type="Proteomes" id="UP000516173">
    <property type="component" value="Chromosome"/>
</dbReference>
<dbReference type="EMBL" id="AP023396">
    <property type="protein sequence ID" value="BCK55770.1"/>
    <property type="molecule type" value="Genomic_DNA"/>
</dbReference>
<feature type="domain" description="AB hydrolase-1" evidence="1">
    <location>
        <begin position="36"/>
        <end position="144"/>
    </location>
</feature>
<dbReference type="AlphaFoldDB" id="A0A7G1KL50"/>
<evidence type="ECO:0000313" key="3">
    <source>
        <dbReference type="Proteomes" id="UP000516173"/>
    </source>
</evidence>
<dbReference type="PANTHER" id="PTHR43798">
    <property type="entry name" value="MONOACYLGLYCEROL LIPASE"/>
    <property type="match status" value="1"/>
</dbReference>
<gene>
    <name evidence="2" type="ORF">NWFMUON74_35420</name>
</gene>
<dbReference type="GO" id="GO:0047372">
    <property type="term" value="F:monoacylglycerol lipase activity"/>
    <property type="evidence" value="ECO:0007669"/>
    <property type="project" value="TreeGrafter"/>
</dbReference>
<protein>
    <recommendedName>
        <fullName evidence="1">AB hydrolase-1 domain-containing protein</fullName>
    </recommendedName>
</protein>
<accession>A0A7G1KL50</accession>
<organism evidence="2 3">
    <name type="scientific">Nocardia wallacei</name>
    <dbReference type="NCBI Taxonomy" id="480035"/>
    <lineage>
        <taxon>Bacteria</taxon>
        <taxon>Bacillati</taxon>
        <taxon>Actinomycetota</taxon>
        <taxon>Actinomycetes</taxon>
        <taxon>Mycobacteriales</taxon>
        <taxon>Nocardiaceae</taxon>
        <taxon>Nocardia</taxon>
    </lineage>
</organism>
<dbReference type="KEGG" id="nwl:NWFMUON74_35420"/>
<dbReference type="SUPFAM" id="SSF53474">
    <property type="entry name" value="alpha/beta-Hydrolases"/>
    <property type="match status" value="1"/>
</dbReference>
<dbReference type="InterPro" id="IPR029058">
    <property type="entry name" value="AB_hydrolase_fold"/>
</dbReference>
<evidence type="ECO:0000259" key="1">
    <source>
        <dbReference type="Pfam" id="PF00561"/>
    </source>
</evidence>
<dbReference type="InterPro" id="IPR000073">
    <property type="entry name" value="AB_hydrolase_1"/>
</dbReference>
<keyword evidence="3" id="KW-1185">Reference proteome</keyword>